<keyword evidence="3" id="KW-0378">Hydrolase</keyword>
<gene>
    <name evidence="10" type="ORF">UX85_C0003G0027</name>
</gene>
<dbReference type="SUPFAM" id="SSF52540">
    <property type="entry name" value="P-loop containing nucleoside triphosphate hydrolases"/>
    <property type="match status" value="2"/>
</dbReference>
<dbReference type="GO" id="GO:0003677">
    <property type="term" value="F:DNA binding"/>
    <property type="evidence" value="ECO:0007669"/>
    <property type="project" value="UniProtKB-KW"/>
</dbReference>
<dbReference type="PATRIC" id="fig|1618371.3.peg.416"/>
<dbReference type="EMBL" id="LCNT01000003">
    <property type="protein sequence ID" value="KKU61368.1"/>
    <property type="molecule type" value="Genomic_DNA"/>
</dbReference>
<evidence type="ECO:0000259" key="9">
    <source>
        <dbReference type="PROSITE" id="PS51194"/>
    </source>
</evidence>
<dbReference type="GO" id="GO:0016787">
    <property type="term" value="F:hydrolase activity"/>
    <property type="evidence" value="ECO:0007669"/>
    <property type="project" value="UniProtKB-KW"/>
</dbReference>
<dbReference type="InterPro" id="IPR047112">
    <property type="entry name" value="RecG/Mfd"/>
</dbReference>
<dbReference type="GO" id="GO:0006281">
    <property type="term" value="P:DNA repair"/>
    <property type="evidence" value="ECO:0007669"/>
    <property type="project" value="UniProtKB-KW"/>
</dbReference>
<proteinExistence type="predicted"/>
<dbReference type="AlphaFoldDB" id="A0A0G1U4V8"/>
<keyword evidence="2" id="KW-0227">DNA damage</keyword>
<evidence type="ECO:0000256" key="2">
    <source>
        <dbReference type="ARBA" id="ARBA00022763"/>
    </source>
</evidence>
<dbReference type="PROSITE" id="PS51194">
    <property type="entry name" value="HELICASE_CTER"/>
    <property type="match status" value="1"/>
</dbReference>
<organism evidence="10 11">
    <name type="scientific">Candidatus Beckwithbacteria bacterium GW2011_GWB1_47_15</name>
    <dbReference type="NCBI Taxonomy" id="1618371"/>
    <lineage>
        <taxon>Bacteria</taxon>
        <taxon>Candidatus Beckwithiibacteriota</taxon>
    </lineage>
</organism>
<dbReference type="Gene3D" id="2.40.50.140">
    <property type="entry name" value="Nucleic acid-binding proteins"/>
    <property type="match status" value="1"/>
</dbReference>
<dbReference type="PROSITE" id="PS51192">
    <property type="entry name" value="HELICASE_ATP_BIND_1"/>
    <property type="match status" value="1"/>
</dbReference>
<dbReference type="InterPro" id="IPR033454">
    <property type="entry name" value="RecG_wedge"/>
</dbReference>
<dbReference type="PANTHER" id="PTHR47964:SF1">
    <property type="entry name" value="ATP-DEPENDENT DNA HELICASE HOMOLOG RECG, CHLOROPLASTIC"/>
    <property type="match status" value="1"/>
</dbReference>
<dbReference type="Pfam" id="PF00271">
    <property type="entry name" value="Helicase_C"/>
    <property type="match status" value="1"/>
</dbReference>
<keyword evidence="5" id="KW-0067">ATP-binding</keyword>
<dbReference type="InterPro" id="IPR001650">
    <property type="entry name" value="Helicase_C-like"/>
</dbReference>
<accession>A0A0G1U4V8</accession>
<evidence type="ECO:0000256" key="6">
    <source>
        <dbReference type="ARBA" id="ARBA00023125"/>
    </source>
</evidence>
<keyword evidence="4 10" id="KW-0347">Helicase</keyword>
<evidence type="ECO:0000256" key="7">
    <source>
        <dbReference type="ARBA" id="ARBA00023204"/>
    </source>
</evidence>
<dbReference type="GO" id="GO:0003678">
    <property type="term" value="F:DNA helicase activity"/>
    <property type="evidence" value="ECO:0007669"/>
    <property type="project" value="TreeGrafter"/>
</dbReference>
<reference evidence="10 11" key="1">
    <citation type="journal article" date="2015" name="Nature">
        <title>rRNA introns, odd ribosomes, and small enigmatic genomes across a large radiation of phyla.</title>
        <authorList>
            <person name="Brown C.T."/>
            <person name="Hug L.A."/>
            <person name="Thomas B.C."/>
            <person name="Sharon I."/>
            <person name="Castelle C.J."/>
            <person name="Singh A."/>
            <person name="Wilkins M.J."/>
            <person name="Williams K.H."/>
            <person name="Banfield J.F."/>
        </authorList>
    </citation>
    <scope>NUCLEOTIDE SEQUENCE [LARGE SCALE GENOMIC DNA]</scope>
</reference>
<dbReference type="Gene3D" id="3.40.50.300">
    <property type="entry name" value="P-loop containing nucleotide triphosphate hydrolases"/>
    <property type="match status" value="2"/>
</dbReference>
<evidence type="ECO:0000256" key="5">
    <source>
        <dbReference type="ARBA" id="ARBA00022840"/>
    </source>
</evidence>
<dbReference type="Proteomes" id="UP000033860">
    <property type="component" value="Unassembled WGS sequence"/>
</dbReference>
<dbReference type="NCBIfam" id="NF008168">
    <property type="entry name" value="PRK10917.2-2"/>
    <property type="match status" value="1"/>
</dbReference>
<evidence type="ECO:0000256" key="3">
    <source>
        <dbReference type="ARBA" id="ARBA00022801"/>
    </source>
</evidence>
<evidence type="ECO:0000256" key="1">
    <source>
        <dbReference type="ARBA" id="ARBA00022741"/>
    </source>
</evidence>
<feature type="domain" description="Helicase C-terminal" evidence="9">
    <location>
        <begin position="468"/>
        <end position="621"/>
    </location>
</feature>
<evidence type="ECO:0000313" key="10">
    <source>
        <dbReference type="EMBL" id="KKU61368.1"/>
    </source>
</evidence>
<evidence type="ECO:0000256" key="4">
    <source>
        <dbReference type="ARBA" id="ARBA00022806"/>
    </source>
</evidence>
<dbReference type="InterPro" id="IPR027417">
    <property type="entry name" value="P-loop_NTPase"/>
</dbReference>
<dbReference type="InterPro" id="IPR012340">
    <property type="entry name" value="NA-bd_OB-fold"/>
</dbReference>
<protein>
    <submittedName>
        <fullName evidence="10">ATP-dependent DNA helicase</fullName>
    </submittedName>
</protein>
<keyword evidence="7" id="KW-0234">DNA repair</keyword>
<dbReference type="SUPFAM" id="SSF50249">
    <property type="entry name" value="Nucleic acid-binding proteins"/>
    <property type="match status" value="1"/>
</dbReference>
<dbReference type="SMART" id="SM00487">
    <property type="entry name" value="DEXDc"/>
    <property type="match status" value="1"/>
</dbReference>
<evidence type="ECO:0000259" key="8">
    <source>
        <dbReference type="PROSITE" id="PS51192"/>
    </source>
</evidence>
<sequence>MPKLTLKTPTDQIFMIGPAYASRLKKLNIFTAENLLHHYPVRYLDRSLVTKISKVQEGASVTVRGQVVSAANLVTPRGKKIQKVKLEDDSGTIEATWFNQPFIPQSLKPGMAVALSGPVDRFGAKLTLKSPEYELIKPPPRSPLIHTGRLVPVYPETTGVSSKWLRSRIKFLLDNLLPTPDFLPEKITVKNRLTGLTTALKNIHFPKSSQELESAQNRLKFDELFLLQLEALITKKRWQEKKLAHSLSIDQEKVLSLIARLPFKLTLAQNRTLKEILSDLEKDKPANRLLAGDVGSGKTVVAAAAIYVSFLNGFKSVLLAPTEILANQHFDTLKTVFAHTPVKLVLVTSASKTSPQALRDSDLLIGTHALLFKKLNFVKLGLVVIDEQHRFGVKQRSQLLLNSKVTPHLLTMTATPIPRTVALTFYSDLDLSLLDEMPPGRMPVKTWVVPPQKRPAAYRWIDGQITAGKAQAFVVCPLIEESSKEKLSDIKNVTAEYNQLSQVFSRLRLGLLHGRLKSLEKKRVIADFSQGKTDILVTTPVIEVGLDIPGATIMLVEDADRFGLAQLHQLRGRVGRGQKPSYCLLFTSAKNPTTIKRLKYLESVDSGLKLAEIDLKLRGPGQLYGVKQHGHLELKLASLSDTKLILKTLRAAETVAKKLPSALRTKLKSRKITTVAPN</sequence>
<dbReference type="InterPro" id="IPR011545">
    <property type="entry name" value="DEAD/DEAH_box_helicase_dom"/>
</dbReference>
<dbReference type="Pfam" id="PF00270">
    <property type="entry name" value="DEAD"/>
    <property type="match status" value="1"/>
</dbReference>
<dbReference type="CDD" id="cd04488">
    <property type="entry name" value="RecG_wedge_OBF"/>
    <property type="match status" value="1"/>
</dbReference>
<feature type="domain" description="Helicase ATP-binding" evidence="8">
    <location>
        <begin position="279"/>
        <end position="434"/>
    </location>
</feature>
<comment type="caution">
    <text evidence="10">The sequence shown here is derived from an EMBL/GenBank/DDBJ whole genome shotgun (WGS) entry which is preliminary data.</text>
</comment>
<name>A0A0G1U4V8_9BACT</name>
<keyword evidence="1" id="KW-0547">Nucleotide-binding</keyword>
<dbReference type="Pfam" id="PF17191">
    <property type="entry name" value="RecG_wedge"/>
    <property type="match status" value="1"/>
</dbReference>
<dbReference type="NCBIfam" id="NF008165">
    <property type="entry name" value="PRK10917.1-3"/>
    <property type="match status" value="1"/>
</dbReference>
<dbReference type="InterPro" id="IPR014001">
    <property type="entry name" value="Helicase_ATP-bd"/>
</dbReference>
<dbReference type="PANTHER" id="PTHR47964">
    <property type="entry name" value="ATP-DEPENDENT DNA HELICASE HOMOLOG RECG, CHLOROPLASTIC"/>
    <property type="match status" value="1"/>
</dbReference>
<dbReference type="GO" id="GO:0005524">
    <property type="term" value="F:ATP binding"/>
    <property type="evidence" value="ECO:0007669"/>
    <property type="project" value="UniProtKB-KW"/>
</dbReference>
<keyword evidence="6" id="KW-0238">DNA-binding</keyword>
<evidence type="ECO:0000313" key="11">
    <source>
        <dbReference type="Proteomes" id="UP000033860"/>
    </source>
</evidence>
<dbReference type="SMART" id="SM00490">
    <property type="entry name" value="HELICc"/>
    <property type="match status" value="1"/>
</dbReference>